<dbReference type="EMBL" id="JACGCM010002827">
    <property type="protein sequence ID" value="KAF6134879.1"/>
    <property type="molecule type" value="Genomic_DNA"/>
</dbReference>
<evidence type="ECO:0000256" key="5">
    <source>
        <dbReference type="ARBA" id="ARBA00023157"/>
    </source>
</evidence>
<evidence type="ECO:0000256" key="2">
    <source>
        <dbReference type="ARBA" id="ARBA00009748"/>
    </source>
</evidence>
<dbReference type="PANTHER" id="PTHR33044">
    <property type="entry name" value="BIFUNCTIONAL INHIBITOR/LIPID-TRANSFER PROTEIN/SEED STORAGE 2S ALBUMIN SUPERFAMILY PROTEIN-RELATED"/>
    <property type="match status" value="1"/>
</dbReference>
<dbReference type="GO" id="GO:0098552">
    <property type="term" value="C:side of membrane"/>
    <property type="evidence" value="ECO:0007669"/>
    <property type="project" value="UniProtKB-KW"/>
</dbReference>
<evidence type="ECO:0000256" key="4">
    <source>
        <dbReference type="ARBA" id="ARBA00022729"/>
    </source>
</evidence>
<evidence type="ECO:0000256" key="3">
    <source>
        <dbReference type="ARBA" id="ARBA00022622"/>
    </source>
</evidence>
<dbReference type="Gene3D" id="1.10.110.10">
    <property type="entry name" value="Plant lipid-transfer and hydrophobic proteins"/>
    <property type="match status" value="1"/>
</dbReference>
<keyword evidence="3" id="KW-0336">GPI-anchor</keyword>
<dbReference type="CDD" id="cd00010">
    <property type="entry name" value="AAI_LTSS"/>
    <property type="match status" value="1"/>
</dbReference>
<sequence length="127" mass="13270">MVLAISSMQVNGQITTPCTTSMISSFTPCMNFITRSTGNGSSPTSDCCGSLKSLVGSSMECACLILTASVPFQLPINRTLAISLPRACNMGGVPVQCRGPDSVLAPSPAAISPIPRGNLHFFIYIQL</sequence>
<comment type="subcellular location">
    <subcellularLocation>
        <location evidence="1">Cell membrane</location>
        <topology evidence="1">Lipid-anchor</topology>
        <topology evidence="1">GPI-anchor</topology>
    </subcellularLocation>
</comment>
<dbReference type="Proteomes" id="UP000541444">
    <property type="component" value="Unassembled WGS sequence"/>
</dbReference>
<gene>
    <name evidence="9" type="ORF">GIB67_002280</name>
</gene>
<dbReference type="InterPro" id="IPR036312">
    <property type="entry name" value="Bifun_inhib/LTP/seed_sf"/>
</dbReference>
<dbReference type="Pfam" id="PF14368">
    <property type="entry name" value="LTP_2"/>
    <property type="match status" value="1"/>
</dbReference>
<keyword evidence="7" id="KW-0449">Lipoprotein</keyword>
<keyword evidence="3" id="KW-0472">Membrane</keyword>
<reference evidence="9 10" key="1">
    <citation type="journal article" date="2020" name="IScience">
        <title>Genome Sequencing of the Endangered Kingdonia uniflora (Circaeasteraceae, Ranunculales) Reveals Potential Mechanisms of Evolutionary Specialization.</title>
        <authorList>
            <person name="Sun Y."/>
            <person name="Deng T."/>
            <person name="Zhang A."/>
            <person name="Moore M.J."/>
            <person name="Landis J.B."/>
            <person name="Lin N."/>
            <person name="Zhang H."/>
            <person name="Zhang X."/>
            <person name="Huang J."/>
            <person name="Zhang X."/>
            <person name="Sun H."/>
            <person name="Wang H."/>
        </authorList>
    </citation>
    <scope>NUCLEOTIDE SEQUENCE [LARGE SCALE GENOMIC DNA]</scope>
    <source>
        <strain evidence="9">TB1705</strain>
        <tissue evidence="9">Leaf</tissue>
    </source>
</reference>
<dbReference type="SMART" id="SM00499">
    <property type="entry name" value="AAI"/>
    <property type="match status" value="1"/>
</dbReference>
<evidence type="ECO:0000256" key="7">
    <source>
        <dbReference type="ARBA" id="ARBA00023288"/>
    </source>
</evidence>
<comment type="similarity">
    <text evidence="2">Belongs to the plant LTP family.</text>
</comment>
<dbReference type="InterPro" id="IPR016140">
    <property type="entry name" value="Bifunc_inhib/LTP/seed_store"/>
</dbReference>
<name>A0A7J7KWX7_9MAGN</name>
<evidence type="ECO:0000256" key="1">
    <source>
        <dbReference type="ARBA" id="ARBA00004609"/>
    </source>
</evidence>
<evidence type="ECO:0000313" key="10">
    <source>
        <dbReference type="Proteomes" id="UP000541444"/>
    </source>
</evidence>
<organism evidence="9 10">
    <name type="scientific">Kingdonia uniflora</name>
    <dbReference type="NCBI Taxonomy" id="39325"/>
    <lineage>
        <taxon>Eukaryota</taxon>
        <taxon>Viridiplantae</taxon>
        <taxon>Streptophyta</taxon>
        <taxon>Embryophyta</taxon>
        <taxon>Tracheophyta</taxon>
        <taxon>Spermatophyta</taxon>
        <taxon>Magnoliopsida</taxon>
        <taxon>Ranunculales</taxon>
        <taxon>Circaeasteraceae</taxon>
        <taxon>Kingdonia</taxon>
    </lineage>
</organism>
<keyword evidence="10" id="KW-1185">Reference proteome</keyword>
<dbReference type="SUPFAM" id="SSF47699">
    <property type="entry name" value="Bifunctional inhibitor/lipid-transfer protein/seed storage 2S albumin"/>
    <property type="match status" value="1"/>
</dbReference>
<keyword evidence="5" id="KW-1015">Disulfide bond</keyword>
<dbReference type="InterPro" id="IPR043325">
    <property type="entry name" value="LTSS"/>
</dbReference>
<protein>
    <recommendedName>
        <fullName evidence="8">Bifunctional inhibitor/plant lipid transfer protein/seed storage helical domain-containing protein</fullName>
    </recommendedName>
</protein>
<keyword evidence="4" id="KW-0732">Signal</keyword>
<comment type="caution">
    <text evidence="9">The sequence shown here is derived from an EMBL/GenBank/DDBJ whole genome shotgun (WGS) entry which is preliminary data.</text>
</comment>
<dbReference type="FunFam" id="1.10.110.10:FF:000001">
    <property type="entry name" value="Bifunctional inhibitor/lipid-transfer protein/seed storage 2S albumin superfamily protein"/>
    <property type="match status" value="1"/>
</dbReference>
<accession>A0A7J7KWX7</accession>
<dbReference type="OrthoDB" id="1914452at2759"/>
<evidence type="ECO:0000313" key="9">
    <source>
        <dbReference type="EMBL" id="KAF6134879.1"/>
    </source>
</evidence>
<dbReference type="GO" id="GO:0005886">
    <property type="term" value="C:plasma membrane"/>
    <property type="evidence" value="ECO:0007669"/>
    <property type="project" value="UniProtKB-SubCell"/>
</dbReference>
<feature type="domain" description="Bifunctional inhibitor/plant lipid transfer protein/seed storage helical" evidence="8">
    <location>
        <begin position="18"/>
        <end position="97"/>
    </location>
</feature>
<keyword evidence="6" id="KW-0325">Glycoprotein</keyword>
<evidence type="ECO:0000259" key="8">
    <source>
        <dbReference type="SMART" id="SM00499"/>
    </source>
</evidence>
<dbReference type="AlphaFoldDB" id="A0A7J7KWX7"/>
<proteinExistence type="inferred from homology"/>
<evidence type="ECO:0000256" key="6">
    <source>
        <dbReference type="ARBA" id="ARBA00023180"/>
    </source>
</evidence>